<protein>
    <submittedName>
        <fullName evidence="4">C2 domain-containing protein</fullName>
    </submittedName>
</protein>
<sequence length="144" mass="15923">MVRGTLEVLLVSAKGLEDVDFFGKMDPYAVLMYRSQEQKSSTASGAGSDPEWHETFVFNNVSDNVSELIVKIMDSDTFSKDDFVGEAKIPLEAVFAEGSLPPTIYSVVKDQRYCGEIKVGLTFTPVETRGFDEEAFGGWKHSAH</sequence>
<keyword evidence="1" id="KW-0479">Metal-binding</keyword>
<dbReference type="Gene3D" id="2.60.40.150">
    <property type="entry name" value="C2 domain"/>
    <property type="match status" value="1"/>
</dbReference>
<dbReference type="Proteomes" id="UP001055439">
    <property type="component" value="Chromosome 7"/>
</dbReference>
<evidence type="ECO:0000313" key="4">
    <source>
        <dbReference type="EMBL" id="URE17988.1"/>
    </source>
</evidence>
<accession>A0A9E7GVA0</accession>
<dbReference type="InterPro" id="IPR035892">
    <property type="entry name" value="C2_domain_sf"/>
</dbReference>
<dbReference type="OrthoDB" id="419768at2759"/>
<dbReference type="PANTHER" id="PTHR46502">
    <property type="entry name" value="C2 DOMAIN-CONTAINING"/>
    <property type="match status" value="1"/>
</dbReference>
<dbReference type="GO" id="GO:0046872">
    <property type="term" value="F:metal ion binding"/>
    <property type="evidence" value="ECO:0007669"/>
    <property type="project" value="UniProtKB-KW"/>
</dbReference>
<feature type="domain" description="C2" evidence="3">
    <location>
        <begin position="1"/>
        <end position="104"/>
    </location>
</feature>
<dbReference type="SUPFAM" id="SSF49562">
    <property type="entry name" value="C2 domain (Calcium/lipid-binding domain, CaLB)"/>
    <property type="match status" value="1"/>
</dbReference>
<evidence type="ECO:0000256" key="1">
    <source>
        <dbReference type="ARBA" id="ARBA00022723"/>
    </source>
</evidence>
<dbReference type="PANTHER" id="PTHR46502:SF17">
    <property type="entry name" value="OS04G0682100 PROTEIN"/>
    <property type="match status" value="1"/>
</dbReference>
<name>A0A9E7GVA0_9LILI</name>
<dbReference type="AlphaFoldDB" id="A0A9E7GVA0"/>
<dbReference type="PROSITE" id="PS50004">
    <property type="entry name" value="C2"/>
    <property type="match status" value="1"/>
</dbReference>
<reference evidence="4" key="1">
    <citation type="submission" date="2022-05" db="EMBL/GenBank/DDBJ databases">
        <title>The Musa troglodytarum L. genome provides insights into the mechanism of non-climacteric behaviour and enrichment of carotenoids.</title>
        <authorList>
            <person name="Wang J."/>
        </authorList>
    </citation>
    <scope>NUCLEOTIDE SEQUENCE</scope>
    <source>
        <tissue evidence="4">Leaf</tissue>
    </source>
</reference>
<gene>
    <name evidence="4" type="ORF">MUK42_10453</name>
</gene>
<keyword evidence="2" id="KW-0106">Calcium</keyword>
<evidence type="ECO:0000259" key="3">
    <source>
        <dbReference type="PROSITE" id="PS50004"/>
    </source>
</evidence>
<keyword evidence="5" id="KW-1185">Reference proteome</keyword>
<dbReference type="Pfam" id="PF00168">
    <property type="entry name" value="C2"/>
    <property type="match status" value="1"/>
</dbReference>
<dbReference type="EMBL" id="CP097509">
    <property type="protein sequence ID" value="URE17988.1"/>
    <property type="molecule type" value="Genomic_DNA"/>
</dbReference>
<dbReference type="SMART" id="SM00239">
    <property type="entry name" value="C2"/>
    <property type="match status" value="1"/>
</dbReference>
<dbReference type="InterPro" id="IPR000008">
    <property type="entry name" value="C2_dom"/>
</dbReference>
<organism evidence="4 5">
    <name type="scientific">Musa troglodytarum</name>
    <name type="common">fe'i banana</name>
    <dbReference type="NCBI Taxonomy" id="320322"/>
    <lineage>
        <taxon>Eukaryota</taxon>
        <taxon>Viridiplantae</taxon>
        <taxon>Streptophyta</taxon>
        <taxon>Embryophyta</taxon>
        <taxon>Tracheophyta</taxon>
        <taxon>Spermatophyta</taxon>
        <taxon>Magnoliopsida</taxon>
        <taxon>Liliopsida</taxon>
        <taxon>Zingiberales</taxon>
        <taxon>Musaceae</taxon>
        <taxon>Musa</taxon>
    </lineage>
</organism>
<evidence type="ECO:0000256" key="2">
    <source>
        <dbReference type="ARBA" id="ARBA00022837"/>
    </source>
</evidence>
<evidence type="ECO:0000313" key="5">
    <source>
        <dbReference type="Proteomes" id="UP001055439"/>
    </source>
</evidence>
<proteinExistence type="predicted"/>